<evidence type="ECO:0000313" key="2">
    <source>
        <dbReference type="EMBL" id="MBU8545047.1"/>
    </source>
</evidence>
<accession>A0ABS6H8L4</accession>
<feature type="compositionally biased region" description="Low complexity" evidence="1">
    <location>
        <begin position="15"/>
        <end position="25"/>
    </location>
</feature>
<feature type="region of interest" description="Disordered" evidence="1">
    <location>
        <begin position="1"/>
        <end position="25"/>
    </location>
</feature>
<sequence length="118" mass="12946">MSKARLLTTTADAGQQQQQQQQQQQGAVAIVNPYAGRFIPLPKNGERCPITNLCRASLYNYAARGHLRLVKIGSRVLLDGEHAFAWLASQPSLEVKRILPETAARTHGDRPQSATRAA</sequence>
<gene>
    <name evidence="2" type="ORF">JJQ90_15110</name>
</gene>
<dbReference type="RefSeq" id="WP_216876790.1">
    <property type="nucleotide sequence ID" value="NZ_JAERQM010000004.1"/>
</dbReference>
<protein>
    <recommendedName>
        <fullName evidence="4">DNA-binding protein</fullName>
    </recommendedName>
</protein>
<evidence type="ECO:0008006" key="4">
    <source>
        <dbReference type="Google" id="ProtNLM"/>
    </source>
</evidence>
<keyword evidence="3" id="KW-1185">Reference proteome</keyword>
<dbReference type="EMBL" id="JAERQM010000004">
    <property type="protein sequence ID" value="MBU8545047.1"/>
    <property type="molecule type" value="Genomic_DNA"/>
</dbReference>
<organism evidence="2 3">
    <name type="scientific">Falsiroseomonas oleicola</name>
    <dbReference type="NCBI Taxonomy" id="2801474"/>
    <lineage>
        <taxon>Bacteria</taxon>
        <taxon>Pseudomonadati</taxon>
        <taxon>Pseudomonadota</taxon>
        <taxon>Alphaproteobacteria</taxon>
        <taxon>Acetobacterales</taxon>
        <taxon>Roseomonadaceae</taxon>
        <taxon>Falsiroseomonas</taxon>
    </lineage>
</organism>
<proteinExistence type="predicted"/>
<reference evidence="2 3" key="1">
    <citation type="submission" date="2021-01" db="EMBL/GenBank/DDBJ databases">
        <title>Roseomonas sp. nov, a bacterium isolated from an oil production mixture in Yumen Oilfield.</title>
        <authorList>
            <person name="Wu D."/>
        </authorList>
    </citation>
    <scope>NUCLEOTIDE SEQUENCE [LARGE SCALE GENOMIC DNA]</scope>
    <source>
        <strain evidence="2 3">ROY-5-3</strain>
    </source>
</reference>
<dbReference type="Proteomes" id="UP000689967">
    <property type="component" value="Unassembled WGS sequence"/>
</dbReference>
<evidence type="ECO:0000313" key="3">
    <source>
        <dbReference type="Proteomes" id="UP000689967"/>
    </source>
</evidence>
<comment type="caution">
    <text evidence="2">The sequence shown here is derived from an EMBL/GenBank/DDBJ whole genome shotgun (WGS) entry which is preliminary data.</text>
</comment>
<name>A0ABS6H8L4_9PROT</name>
<evidence type="ECO:0000256" key="1">
    <source>
        <dbReference type="SAM" id="MobiDB-lite"/>
    </source>
</evidence>